<sequence length="95" mass="9933">MTEKKSTGDRFEYTGGTAGHVVIDGQHVADVKPGDVIEARDTAHARLIKKSGQFEPTTKRATATPGPERLPEIPDATDAPAPAPTPEAPASTETA</sequence>
<comment type="caution">
    <text evidence="2">The sequence shown here is derived from an EMBL/GenBank/DDBJ whole genome shotgun (WGS) entry which is preliminary data.</text>
</comment>
<gene>
    <name evidence="2" type="ORF">HNQ09_001911</name>
</gene>
<feature type="region of interest" description="Disordered" evidence="1">
    <location>
        <begin position="49"/>
        <end position="95"/>
    </location>
</feature>
<dbReference type="AlphaFoldDB" id="A0A7W8GFT2"/>
<dbReference type="EMBL" id="JACHFN010000006">
    <property type="protein sequence ID" value="MBB5234473.1"/>
    <property type="molecule type" value="Genomic_DNA"/>
</dbReference>
<reference evidence="2 3" key="1">
    <citation type="submission" date="2020-08" db="EMBL/GenBank/DDBJ databases">
        <title>Genomic Encyclopedia of Type Strains, Phase IV (KMG-IV): sequencing the most valuable type-strain genomes for metagenomic binning, comparative biology and taxonomic classification.</title>
        <authorList>
            <person name="Goeker M."/>
        </authorList>
    </citation>
    <scope>NUCLEOTIDE SEQUENCE [LARGE SCALE GENOMIC DNA]</scope>
    <source>
        <strain evidence="2 3">DSM 101791</strain>
    </source>
</reference>
<dbReference type="RefSeq" id="WP_184028323.1">
    <property type="nucleotide sequence ID" value="NZ_JACHFN010000006.1"/>
</dbReference>
<keyword evidence="3" id="KW-1185">Reference proteome</keyword>
<evidence type="ECO:0000313" key="2">
    <source>
        <dbReference type="EMBL" id="MBB5234473.1"/>
    </source>
</evidence>
<evidence type="ECO:0000313" key="3">
    <source>
        <dbReference type="Proteomes" id="UP000525389"/>
    </source>
</evidence>
<evidence type="ECO:0000256" key="1">
    <source>
        <dbReference type="SAM" id="MobiDB-lite"/>
    </source>
</evidence>
<accession>A0A7W8GFT2</accession>
<dbReference type="Proteomes" id="UP000525389">
    <property type="component" value="Unassembled WGS sequence"/>
</dbReference>
<dbReference type="CDD" id="cd00165">
    <property type="entry name" value="S4"/>
    <property type="match status" value="1"/>
</dbReference>
<protein>
    <submittedName>
        <fullName evidence="2">Uncharacterized protein</fullName>
    </submittedName>
</protein>
<organism evidence="2 3">
    <name type="scientific">Deinococcus budaensis</name>
    <dbReference type="NCBI Taxonomy" id="1665626"/>
    <lineage>
        <taxon>Bacteria</taxon>
        <taxon>Thermotogati</taxon>
        <taxon>Deinococcota</taxon>
        <taxon>Deinococci</taxon>
        <taxon>Deinococcales</taxon>
        <taxon>Deinococcaceae</taxon>
        <taxon>Deinococcus</taxon>
    </lineage>
</organism>
<proteinExistence type="predicted"/>
<name>A0A7W8GFT2_9DEIO</name>